<keyword evidence="3" id="KW-1185">Reference proteome</keyword>
<organism evidence="2 3">
    <name type="scientific">Cellulomonas aerilata</name>
    <dbReference type="NCBI Taxonomy" id="515326"/>
    <lineage>
        <taxon>Bacteria</taxon>
        <taxon>Bacillati</taxon>
        <taxon>Actinomycetota</taxon>
        <taxon>Actinomycetes</taxon>
        <taxon>Micrococcales</taxon>
        <taxon>Cellulomonadaceae</taxon>
        <taxon>Cellulomonas</taxon>
    </lineage>
</organism>
<reference evidence="2 3" key="1">
    <citation type="submission" date="2019-07" db="EMBL/GenBank/DDBJ databases">
        <title>Whole genome shotgun sequence of Cellulomonas aerilata NBRC 106308.</title>
        <authorList>
            <person name="Hosoyama A."/>
            <person name="Uohara A."/>
            <person name="Ohji S."/>
            <person name="Ichikawa N."/>
        </authorList>
    </citation>
    <scope>NUCLEOTIDE SEQUENCE [LARGE SCALE GENOMIC DNA]</scope>
    <source>
        <strain evidence="2 3">NBRC 106308</strain>
    </source>
</reference>
<sequence length="70" mass="7882">MRSLRCRTGSHHWQTTVVREEGDQKSLLQRCVRCGRERSRALSLAESAMPDTGDRTTPRPHSMDGWDAGG</sequence>
<name>A0A512DAQ8_9CELL</name>
<dbReference type="AlphaFoldDB" id="A0A512DAQ8"/>
<gene>
    <name evidence="2" type="ORF">CAE01nite_12840</name>
</gene>
<feature type="compositionally biased region" description="Basic and acidic residues" evidence="1">
    <location>
        <begin position="52"/>
        <end position="64"/>
    </location>
</feature>
<proteinExistence type="predicted"/>
<comment type="caution">
    <text evidence="2">The sequence shown here is derived from an EMBL/GenBank/DDBJ whole genome shotgun (WGS) entry which is preliminary data.</text>
</comment>
<dbReference type="Proteomes" id="UP000321181">
    <property type="component" value="Unassembled WGS sequence"/>
</dbReference>
<evidence type="ECO:0000313" key="3">
    <source>
        <dbReference type="Proteomes" id="UP000321181"/>
    </source>
</evidence>
<evidence type="ECO:0000313" key="2">
    <source>
        <dbReference type="EMBL" id="GEO33559.1"/>
    </source>
</evidence>
<accession>A0A512DAQ8</accession>
<feature type="region of interest" description="Disordered" evidence="1">
    <location>
        <begin position="39"/>
        <end position="70"/>
    </location>
</feature>
<evidence type="ECO:0000256" key="1">
    <source>
        <dbReference type="SAM" id="MobiDB-lite"/>
    </source>
</evidence>
<protein>
    <submittedName>
        <fullName evidence="2">Uncharacterized protein</fullName>
    </submittedName>
</protein>
<dbReference type="EMBL" id="BJYY01000010">
    <property type="protein sequence ID" value="GEO33559.1"/>
    <property type="molecule type" value="Genomic_DNA"/>
</dbReference>